<keyword evidence="9" id="KW-0812">Transmembrane</keyword>
<feature type="transmembrane region" description="Helical" evidence="9">
    <location>
        <begin position="150"/>
        <end position="171"/>
    </location>
</feature>
<dbReference type="Proteomes" id="UP000187891">
    <property type="component" value="Unassembled WGS sequence"/>
</dbReference>
<comment type="similarity">
    <text evidence="1 9">Belongs to the CcmH/CycL/Ccl2/NrfF family.</text>
</comment>
<evidence type="ECO:0000259" key="10">
    <source>
        <dbReference type="Pfam" id="PF03918"/>
    </source>
</evidence>
<keyword evidence="6 9" id="KW-0408">Iron</keyword>
<keyword evidence="9" id="KW-0472">Membrane</keyword>
<evidence type="ECO:0000256" key="6">
    <source>
        <dbReference type="ARBA" id="ARBA00023004"/>
    </source>
</evidence>
<keyword evidence="4 9" id="KW-0732">Signal</keyword>
<protein>
    <recommendedName>
        <fullName evidence="9">Cytochrome c-type biogenesis protein</fullName>
    </recommendedName>
</protein>
<dbReference type="GO" id="GO:0046872">
    <property type="term" value="F:metal ion binding"/>
    <property type="evidence" value="ECO:0007669"/>
    <property type="project" value="UniProtKB-KW"/>
</dbReference>
<dbReference type="InterPro" id="IPR051263">
    <property type="entry name" value="C-type_cytochrome_biogenesis"/>
</dbReference>
<feature type="domain" description="CcmH/CycL/Ccl2/NrfF N-terminal" evidence="10">
    <location>
        <begin position="55"/>
        <end position="195"/>
    </location>
</feature>
<dbReference type="GO" id="GO:0017004">
    <property type="term" value="P:cytochrome complex assembly"/>
    <property type="evidence" value="ECO:0007669"/>
    <property type="project" value="UniProtKB-KW"/>
</dbReference>
<dbReference type="EMBL" id="FMUE01000013">
    <property type="protein sequence ID" value="SCX33767.1"/>
    <property type="molecule type" value="Genomic_DNA"/>
</dbReference>
<dbReference type="CDD" id="cd16378">
    <property type="entry name" value="CcmH_N"/>
    <property type="match status" value="1"/>
</dbReference>
<reference evidence="12" key="1">
    <citation type="submission" date="2016-10" db="EMBL/GenBank/DDBJ databases">
        <authorList>
            <person name="Wibberg D."/>
        </authorList>
    </citation>
    <scope>NUCLEOTIDE SEQUENCE [LARGE SCALE GENOMIC DNA]</scope>
</reference>
<proteinExistence type="inferred from homology"/>
<evidence type="ECO:0000256" key="5">
    <source>
        <dbReference type="ARBA" id="ARBA00022748"/>
    </source>
</evidence>
<organism evidence="11 12">
    <name type="scientific">Agrobacterium rosae</name>
    <dbReference type="NCBI Taxonomy" id="1972867"/>
    <lineage>
        <taxon>Bacteria</taxon>
        <taxon>Pseudomonadati</taxon>
        <taxon>Pseudomonadota</taxon>
        <taxon>Alphaproteobacteria</taxon>
        <taxon>Hyphomicrobiales</taxon>
        <taxon>Rhizobiaceae</taxon>
        <taxon>Rhizobium/Agrobacterium group</taxon>
        <taxon>Agrobacterium</taxon>
    </lineage>
</organism>
<evidence type="ECO:0000256" key="7">
    <source>
        <dbReference type="ARBA" id="ARBA00037230"/>
    </source>
</evidence>
<keyword evidence="5" id="KW-0201">Cytochrome c-type biogenesis</keyword>
<evidence type="ECO:0000256" key="3">
    <source>
        <dbReference type="ARBA" id="ARBA00022723"/>
    </source>
</evidence>
<dbReference type="Gene3D" id="1.10.8.640">
    <property type="entry name" value="Cytochrome C biogenesis protein"/>
    <property type="match status" value="1"/>
</dbReference>
<dbReference type="Pfam" id="PF03918">
    <property type="entry name" value="CcmH"/>
    <property type="match status" value="1"/>
</dbReference>
<sequence>MMGPHLPSFLCLSQESSAPKSLGAKESFTAQTRRGWIPVTSTGMTEVFSTVAVLITLLFTSLPAFAFNPDEVLSDPTLEARARALTVQLRCMVCQNQSIDDSNAELARDLRVLVRERLTQGDSDEAVVDYVVSRYGEFVLLKPRFSARTIALWGAPIALILIGATAIFVFARRRVAVSEGQKLTVDEEARIRDLLG</sequence>
<evidence type="ECO:0000256" key="8">
    <source>
        <dbReference type="ARBA" id="ARBA00060491"/>
    </source>
</evidence>
<dbReference type="InterPro" id="IPR038297">
    <property type="entry name" value="CcmH/CycL/NrfF/Ccl2_sf"/>
</dbReference>
<evidence type="ECO:0000256" key="1">
    <source>
        <dbReference type="ARBA" id="ARBA00010342"/>
    </source>
</evidence>
<evidence type="ECO:0000313" key="12">
    <source>
        <dbReference type="Proteomes" id="UP000187891"/>
    </source>
</evidence>
<keyword evidence="9" id="KW-1133">Transmembrane helix</keyword>
<dbReference type="PANTHER" id="PTHR47870">
    <property type="entry name" value="CYTOCHROME C-TYPE BIOGENESIS PROTEIN CCMH"/>
    <property type="match status" value="1"/>
</dbReference>
<evidence type="ECO:0000313" key="11">
    <source>
        <dbReference type="EMBL" id="SCX33767.1"/>
    </source>
</evidence>
<accession>A0A1R3U793</accession>
<evidence type="ECO:0000256" key="4">
    <source>
        <dbReference type="ARBA" id="ARBA00022729"/>
    </source>
</evidence>
<keyword evidence="2 9" id="KW-0349">Heme</keyword>
<name>A0A1R3U793_9HYPH</name>
<dbReference type="FunFam" id="1.10.8.640:FF:000001">
    <property type="entry name" value="Cytochrome c-type biogenesis protein"/>
    <property type="match status" value="1"/>
</dbReference>
<dbReference type="InterPro" id="IPR005616">
    <property type="entry name" value="CcmH/CycL/Ccl2/NrfF_N"/>
</dbReference>
<comment type="subcellular location">
    <subcellularLocation>
        <location evidence="8">Membrane</location>
        <topology evidence="8">Single-pass membrane protein</topology>
        <orientation evidence="8">Periplasmic side</orientation>
    </subcellularLocation>
</comment>
<dbReference type="GO" id="GO:0005886">
    <property type="term" value="C:plasma membrane"/>
    <property type="evidence" value="ECO:0007669"/>
    <property type="project" value="TreeGrafter"/>
</dbReference>
<dbReference type="AlphaFoldDB" id="A0A1R3U793"/>
<gene>
    <name evidence="11" type="primary">ccmH</name>
    <name evidence="11" type="ORF">DSM25559_4267</name>
</gene>
<evidence type="ECO:0000256" key="2">
    <source>
        <dbReference type="ARBA" id="ARBA00022617"/>
    </source>
</evidence>
<keyword evidence="3 9" id="KW-0479">Metal-binding</keyword>
<dbReference type="STRING" id="1907666.DSM25559_4267"/>
<evidence type="ECO:0000256" key="9">
    <source>
        <dbReference type="RuleBase" id="RU364112"/>
    </source>
</evidence>
<comment type="function">
    <text evidence="7">Required for the biogenesis of c-type cytochromes. Possible subunit of a heme lyase.</text>
</comment>
<dbReference type="PANTHER" id="PTHR47870:SF1">
    <property type="entry name" value="CYTOCHROME C-TYPE BIOGENESIS PROTEIN CCMH"/>
    <property type="match status" value="1"/>
</dbReference>